<keyword evidence="1" id="KW-1133">Transmembrane helix</keyword>
<dbReference type="PANTHER" id="PTHR21329:SF3">
    <property type="entry name" value="PHOSPHATIDYLINOSITOL N-ACETYLGLUCOSAMINYLTRANSFERASE SUBUNIT Q"/>
    <property type="match status" value="1"/>
</dbReference>
<keyword evidence="3" id="KW-1185">Reference proteome</keyword>
<keyword evidence="1" id="KW-0472">Membrane</keyword>
<dbReference type="GO" id="GO:0016740">
    <property type="term" value="F:transferase activity"/>
    <property type="evidence" value="ECO:0007669"/>
    <property type="project" value="UniProtKB-KW"/>
</dbReference>
<evidence type="ECO:0000256" key="1">
    <source>
        <dbReference type="SAM" id="Phobius"/>
    </source>
</evidence>
<organism evidence="2 3">
    <name type="scientific">Mycena indigotica</name>
    <dbReference type="NCBI Taxonomy" id="2126181"/>
    <lineage>
        <taxon>Eukaryota</taxon>
        <taxon>Fungi</taxon>
        <taxon>Dikarya</taxon>
        <taxon>Basidiomycota</taxon>
        <taxon>Agaricomycotina</taxon>
        <taxon>Agaricomycetes</taxon>
        <taxon>Agaricomycetidae</taxon>
        <taxon>Agaricales</taxon>
        <taxon>Marasmiineae</taxon>
        <taxon>Mycenaceae</taxon>
        <taxon>Mycena</taxon>
    </lineage>
</organism>
<gene>
    <name evidence="2" type="ORF">MIND_01291100</name>
</gene>
<proteinExistence type="predicted"/>
<dbReference type="OrthoDB" id="70250at2759"/>
<comment type="caution">
    <text evidence="2">The sequence shown here is derived from an EMBL/GenBank/DDBJ whole genome shotgun (WGS) entry which is preliminary data.</text>
</comment>
<protein>
    <submittedName>
        <fullName evidence="2">N-acetylglucosaminyl transferase component gpi1</fullName>
    </submittedName>
</protein>
<name>A0A8H6S1C4_9AGAR</name>
<dbReference type="GeneID" id="59351891"/>
<dbReference type="Proteomes" id="UP000636479">
    <property type="component" value="Unassembled WGS sequence"/>
</dbReference>
<dbReference type="GO" id="GO:0016020">
    <property type="term" value="C:membrane"/>
    <property type="evidence" value="ECO:0007669"/>
    <property type="project" value="InterPro"/>
</dbReference>
<dbReference type="Pfam" id="PF05024">
    <property type="entry name" value="Gpi1"/>
    <property type="match status" value="1"/>
</dbReference>
<accession>A0A8H6S1C4</accession>
<evidence type="ECO:0000313" key="2">
    <source>
        <dbReference type="EMBL" id="KAF7290513.1"/>
    </source>
</evidence>
<keyword evidence="2" id="KW-0808">Transferase</keyword>
<dbReference type="RefSeq" id="XP_037213873.1">
    <property type="nucleotide sequence ID" value="XM_037369375.1"/>
</dbReference>
<feature type="transmembrane region" description="Helical" evidence="1">
    <location>
        <begin position="310"/>
        <end position="331"/>
    </location>
</feature>
<reference evidence="2" key="1">
    <citation type="submission" date="2020-05" db="EMBL/GenBank/DDBJ databases">
        <title>Mycena genomes resolve the evolution of fungal bioluminescence.</title>
        <authorList>
            <person name="Tsai I.J."/>
        </authorList>
    </citation>
    <scope>NUCLEOTIDE SEQUENCE</scope>
    <source>
        <strain evidence="2">171206Taipei</strain>
    </source>
</reference>
<keyword evidence="1" id="KW-0812">Transmembrane</keyword>
<dbReference type="EMBL" id="JACAZF010000014">
    <property type="protein sequence ID" value="KAF7290513.1"/>
    <property type="molecule type" value="Genomic_DNA"/>
</dbReference>
<evidence type="ECO:0000313" key="3">
    <source>
        <dbReference type="Proteomes" id="UP000636479"/>
    </source>
</evidence>
<dbReference type="AlphaFoldDB" id="A0A8H6S1C4"/>
<feature type="transmembrane region" description="Helical" evidence="1">
    <location>
        <begin position="351"/>
        <end position="367"/>
    </location>
</feature>
<sequence length="512" mass="58188">MSPPTPIFWPADLRNAEGYCYGRKSPAYCVATISANRVQTPPTVSGAKFLGKCYFDAFGCVQLDFAGIDSEFTLIYYYRHMPSSLRSYSLQLHGDSRRAPRNPLVIHDFTRSSFHLNSDLFDSTISCESILPESHSLNVSKHILVAMGIALYLPRHVLSHSPFSSQYPILGQLARISSTARQLEARRSQVTSLTQQLDSLSTPSTSTHNYSTRYTSFFNTLWLILNDIIVGVAFGSFLRDNSTTLAKMTNTLIEVFFIDWIRWALLWLDSWPAGLKLNTELSHLYSHTFHDLVRTWGIGLHAIASHLSVLLYWAGILGCVCGMTIAIALMADLFGLLTFHITVCYYISRALYARFLHTGASLWNLFRGKRFNTLRNRTDNWEYDTDQLLFGTILFTLLAFLAPTVLAYYTMFALLRLISILVNAALETQLAFMNHFPLFALMLRVKDPWRIPYDIHLAKGSEPTISFLVKNKPVPLARIFSQYTQLWHKLAAHYNPLRLLKLVLSGKMLKPI</sequence>
<dbReference type="PANTHER" id="PTHR21329">
    <property type="entry name" value="PHOSPHATIDYLINOSITOL N-ACETYLGLUCOSAMINYLTRANSFERASE SUBUNIT Q-RELATED"/>
    <property type="match status" value="1"/>
</dbReference>
<dbReference type="GO" id="GO:0005783">
    <property type="term" value="C:endoplasmic reticulum"/>
    <property type="evidence" value="ECO:0007669"/>
    <property type="project" value="TreeGrafter"/>
</dbReference>
<feature type="transmembrane region" description="Helical" evidence="1">
    <location>
        <begin position="388"/>
        <end position="411"/>
    </location>
</feature>
<dbReference type="GO" id="GO:0006506">
    <property type="term" value="P:GPI anchor biosynthetic process"/>
    <property type="evidence" value="ECO:0007669"/>
    <property type="project" value="InterPro"/>
</dbReference>
<dbReference type="InterPro" id="IPR007720">
    <property type="entry name" value="PigQ/GPI1"/>
</dbReference>
<feature type="transmembrane region" description="Helical" evidence="1">
    <location>
        <begin position="217"/>
        <end position="238"/>
    </location>
</feature>